<evidence type="ECO:0000256" key="2">
    <source>
        <dbReference type="ARBA" id="ARBA00006533"/>
    </source>
</evidence>
<dbReference type="InterPro" id="IPR025977">
    <property type="entry name" value="Cnd3_C"/>
</dbReference>
<keyword evidence="3" id="KW-0158">Chromosome</keyword>
<dbReference type="Pfam" id="PF12719">
    <property type="entry name" value="Cnd3"/>
    <property type="match status" value="1"/>
</dbReference>
<keyword evidence="5" id="KW-0498">Mitosis</keyword>
<evidence type="ECO:0000256" key="7">
    <source>
        <dbReference type="ARBA" id="ARBA00023306"/>
    </source>
</evidence>
<evidence type="ECO:0000313" key="10">
    <source>
        <dbReference type="EMBL" id="CAG6780641.1"/>
    </source>
</evidence>
<feature type="compositionally biased region" description="Acidic residues" evidence="8">
    <location>
        <begin position="1049"/>
        <end position="1058"/>
    </location>
</feature>
<evidence type="ECO:0000256" key="1">
    <source>
        <dbReference type="ARBA" id="ARBA00004286"/>
    </source>
</evidence>
<keyword evidence="7" id="KW-0131">Cell cycle</keyword>
<dbReference type="GO" id="GO:0051301">
    <property type="term" value="P:cell division"/>
    <property type="evidence" value="ECO:0007669"/>
    <property type="project" value="UniProtKB-KW"/>
</dbReference>
<dbReference type="SUPFAM" id="SSF48371">
    <property type="entry name" value="ARM repeat"/>
    <property type="match status" value="1"/>
</dbReference>
<dbReference type="GO" id="GO:0000796">
    <property type="term" value="C:condensin complex"/>
    <property type="evidence" value="ECO:0007669"/>
    <property type="project" value="InterPro"/>
</dbReference>
<dbReference type="InterPro" id="IPR011989">
    <property type="entry name" value="ARM-like"/>
</dbReference>
<dbReference type="EMBL" id="HBUF01020834">
    <property type="protein sequence ID" value="CAG6611131.1"/>
    <property type="molecule type" value="Transcribed_RNA"/>
</dbReference>
<evidence type="ECO:0000256" key="6">
    <source>
        <dbReference type="ARBA" id="ARBA00023067"/>
    </source>
</evidence>
<name>A0A8D9F819_9HEMI</name>
<organism evidence="10">
    <name type="scientific">Cacopsylla melanoneura</name>
    <dbReference type="NCBI Taxonomy" id="428564"/>
    <lineage>
        <taxon>Eukaryota</taxon>
        <taxon>Metazoa</taxon>
        <taxon>Ecdysozoa</taxon>
        <taxon>Arthropoda</taxon>
        <taxon>Hexapoda</taxon>
        <taxon>Insecta</taxon>
        <taxon>Pterygota</taxon>
        <taxon>Neoptera</taxon>
        <taxon>Paraneoptera</taxon>
        <taxon>Hemiptera</taxon>
        <taxon>Sternorrhyncha</taxon>
        <taxon>Psylloidea</taxon>
        <taxon>Psyllidae</taxon>
        <taxon>Psyllinae</taxon>
        <taxon>Cacopsylla</taxon>
    </lineage>
</organism>
<evidence type="ECO:0000256" key="5">
    <source>
        <dbReference type="ARBA" id="ARBA00022776"/>
    </source>
</evidence>
<dbReference type="GO" id="GO:0007076">
    <property type="term" value="P:mitotic chromosome condensation"/>
    <property type="evidence" value="ECO:0007669"/>
    <property type="project" value="InterPro"/>
</dbReference>
<dbReference type="AlphaFoldDB" id="A0A8D9F819"/>
<dbReference type="GO" id="GO:0005737">
    <property type="term" value="C:cytoplasm"/>
    <property type="evidence" value="ECO:0007669"/>
    <property type="project" value="TreeGrafter"/>
</dbReference>
<dbReference type="EMBL" id="HBUF01619344">
    <property type="protein sequence ID" value="CAG6780641.1"/>
    <property type="molecule type" value="Transcribed_RNA"/>
</dbReference>
<evidence type="ECO:0000256" key="3">
    <source>
        <dbReference type="ARBA" id="ARBA00022454"/>
    </source>
</evidence>
<dbReference type="Gene3D" id="1.25.10.10">
    <property type="entry name" value="Leucine-rich Repeat Variant"/>
    <property type="match status" value="1"/>
</dbReference>
<reference evidence="10" key="1">
    <citation type="submission" date="2021-05" db="EMBL/GenBank/DDBJ databases">
        <authorList>
            <person name="Alioto T."/>
            <person name="Alioto T."/>
            <person name="Gomez Garrido J."/>
        </authorList>
    </citation>
    <scope>NUCLEOTIDE SEQUENCE</scope>
</reference>
<accession>A0A8D9F819</accession>
<comment type="subcellular location">
    <subcellularLocation>
        <location evidence="1">Chromosome</location>
    </subcellularLocation>
</comment>
<feature type="compositionally biased region" description="Basic residues" evidence="8">
    <location>
        <begin position="1093"/>
        <end position="1103"/>
    </location>
</feature>
<feature type="compositionally biased region" description="Acidic residues" evidence="8">
    <location>
        <begin position="1074"/>
        <end position="1083"/>
    </location>
</feature>
<keyword evidence="4" id="KW-0132">Cell division</keyword>
<protein>
    <submittedName>
        <fullName evidence="10">Condensin complex subunit 3</fullName>
    </submittedName>
</protein>
<sequence length="1103" mass="125666">MEVDEEDTFKRPAPPKDKKEKGNFSIYEIFNFAQKEETDLNKLVKKMLEMFKSTDFNKFTVDLKKCIQFVLCSQEKCKQVDKCLTFIIKFVMKIVSSDQVKKHEEKKARNESKLDNEETQNESKQDNEESDDDDEPNHPLLRYIFFFLFEINNVEDPLIRYRVCFLLAKLLAECSQIDDDIFDELSRTMLDRIQDKVANVRVQAVNAVYKLQDKTNPECPIKAAFKFHLAVDPSADVRKSVVRYIAINVDTVSVILGRLDDTSDKVRKHLYLSIAKQNINNFTIRQRQTFIKKGLQDRNPSVRSAVENTLLPVWFSRKSHDYLEFLNSVDVEVFEKPALQALEILAKKDEKRSFADQFEALLNDSCLFPLDQITPNKTLFWRFVTSYLAKEDRAVDDEDEDDQKLPKLTDFAKYIRAYYLNKEKEVEVWKQMQTDFNLIQLLTIVKLYDFKDEVGRSHIERLCIDLLKCAHVTASELITTIIELFALVVRNDETRLNIIAEVISDLREPLVNPVADSPAASPFTIAPPPAPGPRPHHFSSIQQARLTVDLDVMEDALREAVDEGDFEQAKELCQKVSELKAKLAALGGGEVTTPTQPQRKAPTEEQVAMEEDPAHNQRTVTNDPRVIRKCLRILIETFQIIRLDHLTPTLRSLAENVVMPCMMSENNDHWDVNEALAVRRDSVEALGLLCVLDEYLAVGRMPVFVVLLSNPAVTDICLKTIFDLLCKYGLEVFGINSMIDEYLTPSSGRIRVSDEAGLFRVNVETVTAEDFTPLIGMLVRLVDSEHRNRALVGLCKLLFIGRLCSSVLLSKLIVFWFSPDSSSDLYVQQQLGNFFSKFASVCPQAPNMLTEATLPSINLIAEAPPDSPLGEVDVDNALKLLIQLTCQQKCTPPKPHDVLARDILMSMIERKNKVNQLILIKALHKLEISYNCSDITEELLNLAKTAENTLRDKGAIQKMKVFRLFLENQISNIQKSTLINTRNTMDTRNTLSQHHSRASSQAASSMGNIIPEDDVFNEEDEASQDKANELARRTSLLHLHSAGVVQEGSSDEEQEEESFISRRPIIIPPTPEPSDVEDTDDDTASVCSEVSRPKRMKRSERRF</sequence>
<feature type="region of interest" description="Disordered" evidence="8">
    <location>
        <begin position="105"/>
        <end position="136"/>
    </location>
</feature>
<dbReference type="PANTHER" id="PTHR14418:SF5">
    <property type="entry name" value="CONDENSIN COMPLEX SUBUNIT 3"/>
    <property type="match status" value="1"/>
</dbReference>
<keyword evidence="6" id="KW-0226">DNA condensation</keyword>
<proteinExistence type="inferred from homology"/>
<feature type="domain" description="Nuclear condensin complex subunit 3 C-terminal" evidence="9">
    <location>
        <begin position="629"/>
        <end position="928"/>
    </location>
</feature>
<feature type="compositionally biased region" description="Basic and acidic residues" evidence="8">
    <location>
        <begin position="105"/>
        <end position="127"/>
    </location>
</feature>
<evidence type="ECO:0000256" key="4">
    <source>
        <dbReference type="ARBA" id="ARBA00022618"/>
    </source>
</evidence>
<evidence type="ECO:0000259" key="9">
    <source>
        <dbReference type="Pfam" id="PF12719"/>
    </source>
</evidence>
<comment type="similarity">
    <text evidence="2">Belongs to the CND3 (condensin subunit 3) family.</text>
</comment>
<dbReference type="InterPro" id="IPR016024">
    <property type="entry name" value="ARM-type_fold"/>
</dbReference>
<feature type="region of interest" description="Disordered" evidence="8">
    <location>
        <begin position="1044"/>
        <end position="1103"/>
    </location>
</feature>
<dbReference type="GO" id="GO:0000793">
    <property type="term" value="C:condensed chromosome"/>
    <property type="evidence" value="ECO:0007669"/>
    <property type="project" value="TreeGrafter"/>
</dbReference>
<evidence type="ECO:0000256" key="8">
    <source>
        <dbReference type="SAM" id="MobiDB-lite"/>
    </source>
</evidence>
<dbReference type="InterPro" id="IPR027165">
    <property type="entry name" value="CND3"/>
</dbReference>
<dbReference type="PANTHER" id="PTHR14418">
    <property type="entry name" value="CONDENSIN COMPLEX SUBUNIT 3-RELATED"/>
    <property type="match status" value="1"/>
</dbReference>